<name>A0A9E2BI25_PSYF1</name>
<organism evidence="1 2">
    <name type="scientific">Psychracetigena formicireducens</name>
    <dbReference type="NCBI Taxonomy" id="2986056"/>
    <lineage>
        <taxon>Bacteria</taxon>
        <taxon>Bacillati</taxon>
        <taxon>Candidatus Lithacetigenota</taxon>
        <taxon>Candidatus Psychracetigena</taxon>
    </lineage>
</organism>
<dbReference type="AlphaFoldDB" id="A0A9E2BI25"/>
<gene>
    <name evidence="1" type="ORF">DDT42_01137</name>
</gene>
<evidence type="ECO:0000313" key="1">
    <source>
        <dbReference type="EMBL" id="MBT9145267.1"/>
    </source>
</evidence>
<proteinExistence type="predicted"/>
<sequence length="93" mass="9895">MKRKISKVVSVLLTVTLLVLVLVIPASASGDVGLGDHTSDRAEAYGVDLVLAASQENYDILIPLSETHGQRIISCTIIAILKHGSGRLVERTS</sequence>
<comment type="caution">
    <text evidence="1">The sequence shown here is derived from an EMBL/GenBank/DDBJ whole genome shotgun (WGS) entry which is preliminary data.</text>
</comment>
<accession>A0A9E2BI25</accession>
<evidence type="ECO:0000313" key="2">
    <source>
        <dbReference type="Proteomes" id="UP000811545"/>
    </source>
</evidence>
<protein>
    <submittedName>
        <fullName evidence="1">Uncharacterized protein</fullName>
    </submittedName>
</protein>
<reference evidence="1 2" key="1">
    <citation type="journal article" date="2021" name="bioRxiv">
        <title>Unique metabolic strategies in Hadean analogues reveal hints for primordial physiology.</title>
        <authorList>
            <person name="Nobu M.K."/>
            <person name="Nakai R."/>
            <person name="Tamazawa S."/>
            <person name="Mori H."/>
            <person name="Toyoda A."/>
            <person name="Ijiri A."/>
            <person name="Suzuki S."/>
            <person name="Kurokawa K."/>
            <person name="Kamagata Y."/>
            <person name="Tamaki H."/>
        </authorList>
    </citation>
    <scope>NUCLEOTIDE SEQUENCE [LARGE SCALE GENOMIC DNA]</scope>
    <source>
        <strain evidence="1">BS525</strain>
    </source>
</reference>
<dbReference type="EMBL" id="QLTW01000068">
    <property type="protein sequence ID" value="MBT9145267.1"/>
    <property type="molecule type" value="Genomic_DNA"/>
</dbReference>
<dbReference type="Proteomes" id="UP000811545">
    <property type="component" value="Unassembled WGS sequence"/>
</dbReference>